<evidence type="ECO:0000313" key="7">
    <source>
        <dbReference type="EMBL" id="MDV6300725.1"/>
    </source>
</evidence>
<organism evidence="7 8">
    <name type="scientific">Dietzia maris</name>
    <dbReference type="NCBI Taxonomy" id="37915"/>
    <lineage>
        <taxon>Bacteria</taxon>
        <taxon>Bacillati</taxon>
        <taxon>Actinomycetota</taxon>
        <taxon>Actinomycetes</taxon>
        <taxon>Mycobacteriales</taxon>
        <taxon>Dietziaceae</taxon>
        <taxon>Dietzia</taxon>
    </lineage>
</organism>
<keyword evidence="4 5" id="KW-0472">Membrane</keyword>
<dbReference type="Proteomes" id="UP001185873">
    <property type="component" value="Unassembled WGS sequence"/>
</dbReference>
<dbReference type="GO" id="GO:0012505">
    <property type="term" value="C:endomembrane system"/>
    <property type="evidence" value="ECO:0007669"/>
    <property type="project" value="UniProtKB-SubCell"/>
</dbReference>
<evidence type="ECO:0000256" key="3">
    <source>
        <dbReference type="ARBA" id="ARBA00022989"/>
    </source>
</evidence>
<feature type="transmembrane region" description="Helical" evidence="5">
    <location>
        <begin position="153"/>
        <end position="173"/>
    </location>
</feature>
<name>A0AAE4QYW2_9ACTN</name>
<proteinExistence type="predicted"/>
<gene>
    <name evidence="7" type="ORF">R3P82_16570</name>
</gene>
<keyword evidence="3 5" id="KW-1133">Transmembrane helix</keyword>
<protein>
    <submittedName>
        <fullName evidence="7">HTTM domain-containing protein</fullName>
    </submittedName>
</protein>
<dbReference type="AlphaFoldDB" id="A0AAE4QYW2"/>
<evidence type="ECO:0000259" key="6">
    <source>
        <dbReference type="SMART" id="SM00752"/>
    </source>
</evidence>
<evidence type="ECO:0000256" key="1">
    <source>
        <dbReference type="ARBA" id="ARBA00004127"/>
    </source>
</evidence>
<feature type="transmembrane region" description="Helical" evidence="5">
    <location>
        <begin position="180"/>
        <end position="197"/>
    </location>
</feature>
<feature type="transmembrane region" description="Helical" evidence="5">
    <location>
        <begin position="38"/>
        <end position="57"/>
    </location>
</feature>
<evidence type="ECO:0000256" key="5">
    <source>
        <dbReference type="SAM" id="Phobius"/>
    </source>
</evidence>
<keyword evidence="2 5" id="KW-0812">Transmembrane</keyword>
<evidence type="ECO:0000256" key="4">
    <source>
        <dbReference type="ARBA" id="ARBA00023136"/>
    </source>
</evidence>
<dbReference type="Pfam" id="PF05090">
    <property type="entry name" value="HTTM"/>
    <property type="match status" value="1"/>
</dbReference>
<dbReference type="EMBL" id="JAWLKJ010000004">
    <property type="protein sequence ID" value="MDV6300725.1"/>
    <property type="molecule type" value="Genomic_DNA"/>
</dbReference>
<feature type="domain" description="HTTM-like" evidence="6">
    <location>
        <begin position="2"/>
        <end position="226"/>
    </location>
</feature>
<feature type="transmembrane region" description="Helical" evidence="5">
    <location>
        <begin position="88"/>
        <end position="106"/>
    </location>
</feature>
<accession>A0AAE4QYW2</accession>
<reference evidence="7" key="1">
    <citation type="submission" date="2023-10" db="EMBL/GenBank/DDBJ databases">
        <title>Development of a sustainable strategy for remediation of hydrocarbon-contaminated territories based on the waste exchange concept.</title>
        <authorList>
            <person name="Krivoruchko A."/>
        </authorList>
    </citation>
    <scope>NUCLEOTIDE SEQUENCE</scope>
    <source>
        <strain evidence="7">IEGM 1175</strain>
    </source>
</reference>
<dbReference type="InterPro" id="IPR053934">
    <property type="entry name" value="HTTM_dom"/>
</dbReference>
<dbReference type="SMART" id="SM00752">
    <property type="entry name" value="HTTM"/>
    <property type="match status" value="1"/>
</dbReference>
<dbReference type="InterPro" id="IPR011020">
    <property type="entry name" value="HTTM-like"/>
</dbReference>
<sequence>MLTVFRFAFGVLAAVKALQLTARGSISTDGGIGLADHAAVALPLGAVMVVAAVFFILGRGVRRAAMAMLIGFLVFITALDFYNHHTYLMIVVCAIFVLGVTVPELLKLQLTIVYAFAALTKINETYLSGSELYASMVQHGVWRTFIGVDPAPAFLMAVSIASIVIEAFLAAGLWCARTRWIALFSGLCFHLGLVVFVTDGFSLFVELSIYGGVMLCLYVPFFQDEIDAFVPRIKRATRDKRVAGVKPAPA</sequence>
<comment type="caution">
    <text evidence="7">The sequence shown here is derived from an EMBL/GenBank/DDBJ whole genome shotgun (WGS) entry which is preliminary data.</text>
</comment>
<evidence type="ECO:0000256" key="2">
    <source>
        <dbReference type="ARBA" id="ARBA00022692"/>
    </source>
</evidence>
<evidence type="ECO:0000313" key="8">
    <source>
        <dbReference type="Proteomes" id="UP001185873"/>
    </source>
</evidence>
<comment type="subcellular location">
    <subcellularLocation>
        <location evidence="1">Endomembrane system</location>
        <topology evidence="1">Multi-pass membrane protein</topology>
    </subcellularLocation>
</comment>
<feature type="transmembrane region" description="Helical" evidence="5">
    <location>
        <begin position="203"/>
        <end position="222"/>
    </location>
</feature>
<dbReference type="RefSeq" id="WP_317471185.1">
    <property type="nucleotide sequence ID" value="NZ_JAWLKJ010000004.1"/>
</dbReference>